<comment type="caution">
    <text evidence="1">The sequence shown here is derived from an EMBL/GenBank/DDBJ whole genome shotgun (WGS) entry which is preliminary data.</text>
</comment>
<name>A0A0A5GEQ1_9BACI</name>
<evidence type="ECO:0000313" key="1">
    <source>
        <dbReference type="EMBL" id="KGX91696.1"/>
    </source>
</evidence>
<evidence type="ECO:0000313" key="2">
    <source>
        <dbReference type="Proteomes" id="UP000030528"/>
    </source>
</evidence>
<organism evidence="1 2">
    <name type="scientific">Pontibacillus halophilus JSM 076056 = DSM 19796</name>
    <dbReference type="NCBI Taxonomy" id="1385510"/>
    <lineage>
        <taxon>Bacteria</taxon>
        <taxon>Bacillati</taxon>
        <taxon>Bacillota</taxon>
        <taxon>Bacilli</taxon>
        <taxon>Bacillales</taxon>
        <taxon>Bacillaceae</taxon>
        <taxon>Pontibacillus</taxon>
    </lineage>
</organism>
<keyword evidence="2" id="KW-1185">Reference proteome</keyword>
<sequence>MNKHPFKPTSVHENVWHQTPTQQYLYWSHNTSSEVVIQLAECHDELHLMTVTEAVLPKRFIAIQKQPQTTSEIIVDEDGDVELFLDPSIPHEQIEELKLLECYVSSFGQLTQHVSYRTIHEKKQALASIGVAHEA</sequence>
<proteinExistence type="predicted"/>
<accession>A0A0A5GEQ1</accession>
<protein>
    <submittedName>
        <fullName evidence="1">Uncharacterized protein</fullName>
    </submittedName>
</protein>
<reference evidence="1 2" key="1">
    <citation type="submission" date="2013-08" db="EMBL/GenBank/DDBJ databases">
        <authorList>
            <person name="Huang J."/>
            <person name="Wang G."/>
        </authorList>
    </citation>
    <scope>NUCLEOTIDE SEQUENCE [LARGE SCALE GENOMIC DNA]</scope>
    <source>
        <strain evidence="1 2">JSM 076056</strain>
    </source>
</reference>
<gene>
    <name evidence="1" type="ORF">N781_04005</name>
</gene>
<dbReference type="Proteomes" id="UP000030528">
    <property type="component" value="Unassembled WGS sequence"/>
</dbReference>
<dbReference type="EMBL" id="AVPE01000009">
    <property type="protein sequence ID" value="KGX91696.1"/>
    <property type="molecule type" value="Genomic_DNA"/>
</dbReference>
<dbReference type="RefSeq" id="WP_026800625.1">
    <property type="nucleotide sequence ID" value="NZ_AULI01000009.1"/>
</dbReference>
<dbReference type="STRING" id="1385510.GCA_000425205_02275"/>
<dbReference type="AlphaFoldDB" id="A0A0A5GEQ1"/>